<comment type="caution">
    <text evidence="1">The sequence shown here is derived from an EMBL/GenBank/DDBJ whole genome shotgun (WGS) entry which is preliminary data.</text>
</comment>
<dbReference type="PANTHER" id="PTHR10443:SF12">
    <property type="entry name" value="DIPEPTIDASE"/>
    <property type="match status" value="1"/>
</dbReference>
<dbReference type="RefSeq" id="WP_053401620.1">
    <property type="nucleotide sequence ID" value="NZ_LILC01000013.1"/>
</dbReference>
<protein>
    <submittedName>
        <fullName evidence="1">Diguanylate cyclase</fullName>
    </submittedName>
</protein>
<keyword evidence="2" id="KW-1185">Reference proteome</keyword>
<evidence type="ECO:0000313" key="1">
    <source>
        <dbReference type="EMBL" id="KOO46525.1"/>
    </source>
</evidence>
<dbReference type="STRING" id="284581.AMD01_11935"/>
<dbReference type="EMBL" id="LILC01000013">
    <property type="protein sequence ID" value="KOO46525.1"/>
    <property type="molecule type" value="Genomic_DNA"/>
</dbReference>
<dbReference type="Pfam" id="PF01244">
    <property type="entry name" value="Peptidase_M19"/>
    <property type="match status" value="1"/>
</dbReference>
<dbReference type="PATRIC" id="fig|284581.3.peg.2505"/>
<dbReference type="GO" id="GO:0006508">
    <property type="term" value="P:proteolysis"/>
    <property type="evidence" value="ECO:0007669"/>
    <property type="project" value="InterPro"/>
</dbReference>
<dbReference type="GO" id="GO:0070573">
    <property type="term" value="F:metallodipeptidase activity"/>
    <property type="evidence" value="ECO:0007669"/>
    <property type="project" value="InterPro"/>
</dbReference>
<proteinExistence type="predicted"/>
<reference evidence="2" key="1">
    <citation type="submission" date="2015-08" db="EMBL/GenBank/DDBJ databases">
        <title>Fjat-14210 dsm16467.</title>
        <authorList>
            <person name="Liu B."/>
            <person name="Wang J."/>
            <person name="Zhu Y."/>
            <person name="Liu G."/>
            <person name="Chen Q."/>
            <person name="Chen Z."/>
            <person name="Lan J."/>
            <person name="Che J."/>
            <person name="Ge C."/>
            <person name="Shi H."/>
            <person name="Pan Z."/>
            <person name="Liu X."/>
        </authorList>
    </citation>
    <scope>NUCLEOTIDE SEQUENCE [LARGE SCALE GENOMIC DNA]</scope>
    <source>
        <strain evidence="2">DSM 16467</strain>
    </source>
</reference>
<dbReference type="PANTHER" id="PTHR10443">
    <property type="entry name" value="MICROSOMAL DIPEPTIDASE"/>
    <property type="match status" value="1"/>
</dbReference>
<dbReference type="AlphaFoldDB" id="A0A0M0L621"/>
<dbReference type="Proteomes" id="UP000037558">
    <property type="component" value="Unassembled WGS sequence"/>
</dbReference>
<sequence>MTRIFDMHCDVLMKLWWNPHLSFNNSNALHINYKQLKETGAKVQLFAIYIPEAVKACDRFDVALEMVELFHSHILSNPHMKMVKTKRDIDMLKANEIGAMLTIEGCDMIGDQIARLKTLFRLGVRSVGLTWNYSNAVADGILEERGAGLSSFGKRVVQANNEAKVWTDVSHLSVKGFWDVIEHARYPIASHSNVYDLCKNPRNLNRDQIEALLQHDSVIGITFVPEFLSKNQPSITDVIRHVEYICMLGGERNIGFGSDFDGIDQTTSGLASYKGYEALINELVKYYSTEVVEGFLFGNFYRALPV</sequence>
<dbReference type="CDD" id="cd01301">
    <property type="entry name" value="rDP_like"/>
    <property type="match status" value="1"/>
</dbReference>
<organism evidence="1 2">
    <name type="scientific">Priestia koreensis</name>
    <dbReference type="NCBI Taxonomy" id="284581"/>
    <lineage>
        <taxon>Bacteria</taxon>
        <taxon>Bacillati</taxon>
        <taxon>Bacillota</taxon>
        <taxon>Bacilli</taxon>
        <taxon>Bacillales</taxon>
        <taxon>Bacillaceae</taxon>
        <taxon>Priestia</taxon>
    </lineage>
</organism>
<accession>A0A0M0L621</accession>
<dbReference type="SUPFAM" id="SSF51556">
    <property type="entry name" value="Metallo-dependent hydrolases"/>
    <property type="match status" value="1"/>
</dbReference>
<dbReference type="InterPro" id="IPR008257">
    <property type="entry name" value="Pept_M19"/>
</dbReference>
<dbReference type="InterPro" id="IPR032466">
    <property type="entry name" value="Metal_Hydrolase"/>
</dbReference>
<evidence type="ECO:0000313" key="2">
    <source>
        <dbReference type="Proteomes" id="UP000037558"/>
    </source>
</evidence>
<dbReference type="OrthoDB" id="9804920at2"/>
<gene>
    <name evidence="1" type="ORF">AMD01_11935</name>
</gene>
<name>A0A0M0L621_9BACI</name>
<dbReference type="Gene3D" id="3.20.20.140">
    <property type="entry name" value="Metal-dependent hydrolases"/>
    <property type="match status" value="1"/>
</dbReference>
<dbReference type="PROSITE" id="PS51365">
    <property type="entry name" value="RENAL_DIPEPTIDASE_2"/>
    <property type="match status" value="1"/>
</dbReference>